<dbReference type="Gene3D" id="3.30.40.10">
    <property type="entry name" value="Zinc/RING finger domain, C3HC4 (zinc finger)"/>
    <property type="match status" value="1"/>
</dbReference>
<dbReference type="GO" id="GO:0008170">
    <property type="term" value="F:N-methyltransferase activity"/>
    <property type="evidence" value="ECO:0007669"/>
    <property type="project" value="InterPro"/>
</dbReference>
<proteinExistence type="predicted"/>
<dbReference type="InterPro" id="IPR034732">
    <property type="entry name" value="EPHD"/>
</dbReference>
<evidence type="ECO:0000256" key="6">
    <source>
        <dbReference type="PROSITE-ProRule" id="PRU00094"/>
    </source>
</evidence>
<dbReference type="InterPro" id="IPR002941">
    <property type="entry name" value="DNA_methylase_N4/N6"/>
</dbReference>
<dbReference type="InterPro" id="IPR001091">
    <property type="entry name" value="RM_Methyltransferase"/>
</dbReference>
<dbReference type="InterPro" id="IPR029063">
    <property type="entry name" value="SAM-dependent_MTases_sf"/>
</dbReference>
<evidence type="ECO:0000256" key="5">
    <source>
        <dbReference type="ARBA" id="ARBA00022833"/>
    </source>
</evidence>
<dbReference type="SUPFAM" id="SSF53335">
    <property type="entry name" value="S-adenosyl-L-methionine-dependent methyltransferases"/>
    <property type="match status" value="2"/>
</dbReference>
<dbReference type="Pfam" id="PF01555">
    <property type="entry name" value="N6_N4_Mtase"/>
    <property type="match status" value="1"/>
</dbReference>
<organism evidence="9 10">
    <name type="scientific">Conidiobolus coronatus (strain ATCC 28846 / CBS 209.66 / NRRL 28638)</name>
    <name type="common">Delacroixia coronata</name>
    <dbReference type="NCBI Taxonomy" id="796925"/>
    <lineage>
        <taxon>Eukaryota</taxon>
        <taxon>Fungi</taxon>
        <taxon>Fungi incertae sedis</taxon>
        <taxon>Zoopagomycota</taxon>
        <taxon>Entomophthoromycotina</taxon>
        <taxon>Entomophthoromycetes</taxon>
        <taxon>Entomophthorales</taxon>
        <taxon>Ancylistaceae</taxon>
        <taxon>Conidiobolus</taxon>
    </lineage>
</organism>
<dbReference type="PROSITE" id="PS51805">
    <property type="entry name" value="EPHD"/>
    <property type="match status" value="1"/>
</dbReference>
<gene>
    <name evidence="9" type="ORF">CONCODRAFT_123389</name>
</gene>
<dbReference type="STRING" id="796925.A0A137NVP3"/>
<dbReference type="InterPro" id="IPR001965">
    <property type="entry name" value="Znf_PHD"/>
</dbReference>
<evidence type="ECO:0000256" key="1">
    <source>
        <dbReference type="ARBA" id="ARBA00022603"/>
    </source>
</evidence>
<evidence type="ECO:0000256" key="4">
    <source>
        <dbReference type="ARBA" id="ARBA00022771"/>
    </source>
</evidence>
<reference evidence="9 10" key="1">
    <citation type="journal article" date="2015" name="Genome Biol. Evol.">
        <title>Phylogenomic analyses indicate that early fungi evolved digesting cell walls of algal ancestors of land plants.</title>
        <authorList>
            <person name="Chang Y."/>
            <person name="Wang S."/>
            <person name="Sekimoto S."/>
            <person name="Aerts A.L."/>
            <person name="Choi C."/>
            <person name="Clum A."/>
            <person name="LaButti K.M."/>
            <person name="Lindquist E.A."/>
            <person name="Yee Ngan C."/>
            <person name="Ohm R.A."/>
            <person name="Salamov A.A."/>
            <person name="Grigoriev I.V."/>
            <person name="Spatafora J.W."/>
            <person name="Berbee M.L."/>
        </authorList>
    </citation>
    <scope>NUCLEOTIDE SEQUENCE [LARGE SCALE GENOMIC DNA]</scope>
    <source>
        <strain evidence="9 10">NRRL 28638</strain>
    </source>
</reference>
<feature type="domain" description="PHD-type" evidence="8">
    <location>
        <begin position="1"/>
        <end position="48"/>
    </location>
</feature>
<keyword evidence="1" id="KW-0489">Methyltransferase</keyword>
<dbReference type="GO" id="GO:0043565">
    <property type="term" value="F:sequence-specific DNA binding"/>
    <property type="evidence" value="ECO:0007669"/>
    <property type="project" value="InterPro"/>
</dbReference>
<dbReference type="PRINTS" id="PR00508">
    <property type="entry name" value="S21N4MTFRASE"/>
</dbReference>
<name>A0A137NVP3_CONC2</name>
<keyword evidence="3" id="KW-0479">Metal-binding</keyword>
<keyword evidence="2" id="KW-0808">Transferase</keyword>
<keyword evidence="5" id="KW-0862">Zinc</keyword>
<dbReference type="GO" id="GO:0032259">
    <property type="term" value="P:methylation"/>
    <property type="evidence" value="ECO:0007669"/>
    <property type="project" value="UniProtKB-KW"/>
</dbReference>
<feature type="domain" description="GATA-type" evidence="7">
    <location>
        <begin position="192"/>
        <end position="222"/>
    </location>
</feature>
<protein>
    <recommendedName>
        <fullName evidence="11">S-adenosyl-L-methionine-dependent methyltransferase</fullName>
    </recommendedName>
</protein>
<dbReference type="Proteomes" id="UP000070444">
    <property type="component" value="Unassembled WGS sequence"/>
</dbReference>
<dbReference type="Gene3D" id="3.40.50.150">
    <property type="entry name" value="Vaccinia Virus protein VP39"/>
    <property type="match status" value="2"/>
</dbReference>
<evidence type="ECO:0000313" key="10">
    <source>
        <dbReference type="Proteomes" id="UP000070444"/>
    </source>
</evidence>
<evidence type="ECO:0000259" key="7">
    <source>
        <dbReference type="PROSITE" id="PS50114"/>
    </source>
</evidence>
<keyword evidence="10" id="KW-1185">Reference proteome</keyword>
<evidence type="ECO:0008006" key="11">
    <source>
        <dbReference type="Google" id="ProtNLM"/>
    </source>
</evidence>
<dbReference type="InterPro" id="IPR013083">
    <property type="entry name" value="Znf_RING/FYVE/PHD"/>
</dbReference>
<dbReference type="AlphaFoldDB" id="A0A137NVP3"/>
<dbReference type="SMART" id="SM00249">
    <property type="entry name" value="PHD"/>
    <property type="match status" value="1"/>
</dbReference>
<evidence type="ECO:0000256" key="2">
    <source>
        <dbReference type="ARBA" id="ARBA00022679"/>
    </source>
</evidence>
<dbReference type="SUPFAM" id="SSF57716">
    <property type="entry name" value="Glucocorticoid receptor-like (DNA-binding domain)"/>
    <property type="match status" value="1"/>
</dbReference>
<evidence type="ECO:0000313" key="9">
    <source>
        <dbReference type="EMBL" id="KXN66842.1"/>
    </source>
</evidence>
<dbReference type="EMBL" id="KQ964685">
    <property type="protein sequence ID" value="KXN66842.1"/>
    <property type="molecule type" value="Genomic_DNA"/>
</dbReference>
<dbReference type="GO" id="GO:0006355">
    <property type="term" value="P:regulation of DNA-templated transcription"/>
    <property type="evidence" value="ECO:0007669"/>
    <property type="project" value="InterPro"/>
</dbReference>
<evidence type="ECO:0000256" key="3">
    <source>
        <dbReference type="ARBA" id="ARBA00022723"/>
    </source>
</evidence>
<dbReference type="PROSITE" id="PS50114">
    <property type="entry name" value="GATA_ZN_FINGER_2"/>
    <property type="match status" value="1"/>
</dbReference>
<dbReference type="OrthoDB" id="161570at2759"/>
<evidence type="ECO:0000259" key="8">
    <source>
        <dbReference type="PROSITE" id="PS51805"/>
    </source>
</evidence>
<dbReference type="GO" id="GO:0008270">
    <property type="term" value="F:zinc ion binding"/>
    <property type="evidence" value="ECO:0007669"/>
    <property type="project" value="UniProtKB-KW"/>
</dbReference>
<keyword evidence="4 6" id="KW-0863">Zinc-finger</keyword>
<accession>A0A137NVP3</accession>
<dbReference type="InterPro" id="IPR000679">
    <property type="entry name" value="Znf_GATA"/>
</dbReference>
<sequence length="596" mass="68681">MKCTKCRMMGATVGCFNAKCPRIYHLTCCDKNPKLFLQGYIFYCPKHEAIENKKQTYEEYYHCDHCKNSLPRANTLGPFPDYSPDEWFTCQACVEENFFSGFDLCTECFTHKFKSIKHNHKANRFIRTTKEKLEVLLDVLANNKLTLRNDKLKGRKSLKNDKLNSIENIKDIAKPEDSAPKKRKIIKKIVQYQPNIHCSYCWSTSSTIWRRGYMGVLLCSKCFMNTSTDKNLASIATQSTSEVNEDDQDSEEIIIDVVNDLPSPPAQQDKFGYHGNYEDYIHQPYHTRNLPQLNCLKYDPSQIAESSVMANKAIHLETYGPTIYQAFSLDYKSTYYDIPGSAPRWASHSGSDYHGTWLPQTVRRAITRYTKEGDMVLSNFLGRGTDAIECFLLKRKCIGIDINPVAVSLSQKNISFALPPSLLANSEFKYHRPTIIQGDARNLFNILTNESISHVLSHPPYKDCVEYSNNIDGDLSKFSTNMEFCKEMQNVVNETWRVLKMGGRCTLGIGDNRDQCFYQPVSFDLLLLYMETGFQVEEIIVKRQRQCRAFGLGTFLCVKYDFLMFTHEFIITLRKVPITSRGSMSRNMKKSKFFQQ</sequence>